<comment type="similarity">
    <text evidence="1 2">Belongs to the phD/YefM antitoxin family.</text>
</comment>
<dbReference type="InterPro" id="IPR036165">
    <property type="entry name" value="YefM-like_sf"/>
</dbReference>
<dbReference type="Proteomes" id="UP000317982">
    <property type="component" value="Unassembled WGS sequence"/>
</dbReference>
<dbReference type="AlphaFoldDB" id="A0A545ASD7"/>
<organism evidence="3 4">
    <name type="scientific">Cryptosporangium phraense</name>
    <dbReference type="NCBI Taxonomy" id="2593070"/>
    <lineage>
        <taxon>Bacteria</taxon>
        <taxon>Bacillati</taxon>
        <taxon>Actinomycetota</taxon>
        <taxon>Actinomycetes</taxon>
        <taxon>Cryptosporangiales</taxon>
        <taxon>Cryptosporangiaceae</taxon>
        <taxon>Cryptosporangium</taxon>
    </lineage>
</organism>
<evidence type="ECO:0000313" key="3">
    <source>
        <dbReference type="EMBL" id="TQS44240.1"/>
    </source>
</evidence>
<evidence type="ECO:0000256" key="1">
    <source>
        <dbReference type="ARBA" id="ARBA00009981"/>
    </source>
</evidence>
<dbReference type="InParanoid" id="A0A545ASD7"/>
<evidence type="ECO:0000256" key="2">
    <source>
        <dbReference type="RuleBase" id="RU362080"/>
    </source>
</evidence>
<reference evidence="3 4" key="1">
    <citation type="submission" date="2019-07" db="EMBL/GenBank/DDBJ databases">
        <title>Cryptosporangium phraense sp. nov., isolated from plant litter.</title>
        <authorList>
            <person name="Suriyachadkun C."/>
        </authorList>
    </citation>
    <scope>NUCLEOTIDE SEQUENCE [LARGE SCALE GENOMIC DNA]</scope>
    <source>
        <strain evidence="3 4">A-T 5661</strain>
    </source>
</reference>
<gene>
    <name evidence="3" type="ORF">FL583_14975</name>
</gene>
<protein>
    <recommendedName>
        <fullName evidence="2">Antitoxin</fullName>
    </recommendedName>
</protein>
<dbReference type="RefSeq" id="WP_142705234.1">
    <property type="nucleotide sequence ID" value="NZ_VIRS01000009.1"/>
</dbReference>
<accession>A0A545ASD7</accession>
<dbReference type="EMBL" id="VIRS01000009">
    <property type="protein sequence ID" value="TQS44240.1"/>
    <property type="molecule type" value="Genomic_DNA"/>
</dbReference>
<proteinExistence type="inferred from homology"/>
<evidence type="ECO:0000313" key="4">
    <source>
        <dbReference type="Proteomes" id="UP000317982"/>
    </source>
</evidence>
<comment type="function">
    <text evidence="2">Antitoxin component of a type II toxin-antitoxin (TA) system.</text>
</comment>
<dbReference type="InterPro" id="IPR006442">
    <property type="entry name" value="Antitoxin_Phd/YefM"/>
</dbReference>
<comment type="caution">
    <text evidence="3">The sequence shown here is derived from an EMBL/GenBank/DDBJ whole genome shotgun (WGS) entry which is preliminary data.</text>
</comment>
<name>A0A545ASD7_9ACTN</name>
<keyword evidence="4" id="KW-1185">Reference proteome</keyword>
<dbReference type="Gene3D" id="3.40.1620.10">
    <property type="entry name" value="YefM-like domain"/>
    <property type="match status" value="1"/>
</dbReference>
<dbReference type="Pfam" id="PF02604">
    <property type="entry name" value="PhdYeFM_antitox"/>
    <property type="match status" value="1"/>
</dbReference>
<dbReference type="OrthoDB" id="557859at2"/>
<dbReference type="SUPFAM" id="SSF143120">
    <property type="entry name" value="YefM-like"/>
    <property type="match status" value="1"/>
</dbReference>
<sequence>MSTVSIREFSHNPSAMFARAEKGETIEVTRHGNVIAILVPGDGWHHDRYASLIADGTLRLGSMSTSDIDQITTFEVPPGVEPLDILLAAREEEDR</sequence>